<sequence>CNWIPAPSLAYTCQQLVLVQPNPTRANEELSQFSPCVKIRMEVNINKCGPSWNVSCGIYVDCQNFNNTRRQCRGIRTLSQKEFENECTKKTRAGLTQMMSLIISFQFGKCLPGVQEMDPHSTKPAWLEVDPRCTLNSIKTRCARWCPPNSKCIDANTCRCIPGFTSSTGEVITSHSETCDGRCLSVQLEVELESLSYASLLHLVLSYCRPSTWVWGLRRETLRSRDEDPHLEGLDEISIHTWTAPSSINSLTLSCFFNRVQNLSENVKSVPVQDTIQNLIQGVDEMLEAPRDLETLPSSEQHLVASNLLTGLETVLRGLSRSLDNESLHFSSPSGTEMSLKALDKEDKNVTLIQNNIKMILIWDTVHESNDSGPMVVGLVSMPGIEKLLDKVPLIVDAEEQAVPHETHKELLQETPPILLSDVISVFISNSNTQNLSSPVKFVFKHSRTPETKGKVHCVFWEQGQNGSGHWATRGCRTMDSGDDSTTCQCTHFSSFAVLMAYYDVQEEDPALTVITYVGLSLSLLCLLLAALTFLLCKAIQNTSTSLHLQLSLCLFLAHLLFLTAIDRTESKVLCAIIAGALHYLYLASFTWMLLEGLQLFLTARNLTVVNYSSVNRFMKKLTFPVGYGVPAVIVAISSASRPHLYGTPKRTEKGFVWTFLGPVCTIFSINLVFFLITFWIVKKKLSSLNSDVSTLRKTRMLTFKATAQLFILGCTWCLGILQVGPAPQVMAYLFTIINSLQGFFIFLVYCLLSQQVQQQYKIWFKGIKKKKTESEEYTLSSRAMSEPSKHS</sequence>
<dbReference type="InterPro" id="IPR017983">
    <property type="entry name" value="GPCR_2_secretin-like_CS"/>
</dbReference>
<keyword evidence="5 13" id="KW-0812">Transmembrane</keyword>
<evidence type="ECO:0000256" key="5">
    <source>
        <dbReference type="ARBA" id="ARBA00022692"/>
    </source>
</evidence>
<keyword evidence="11" id="KW-1015">Disulfide bond</keyword>
<dbReference type="Gene3D" id="2.60.220.50">
    <property type="match status" value="1"/>
</dbReference>
<evidence type="ECO:0000256" key="2">
    <source>
        <dbReference type="ARBA" id="ARBA00007343"/>
    </source>
</evidence>
<dbReference type="PROSITE" id="PS50221">
    <property type="entry name" value="GAIN_B"/>
    <property type="match status" value="1"/>
</dbReference>
<evidence type="ECO:0000313" key="17">
    <source>
        <dbReference type="Proteomes" id="UP000326062"/>
    </source>
</evidence>
<dbReference type="SMART" id="SM00303">
    <property type="entry name" value="GPS"/>
    <property type="match status" value="1"/>
</dbReference>
<evidence type="ECO:0000256" key="3">
    <source>
        <dbReference type="ARBA" id="ARBA00022475"/>
    </source>
</evidence>
<feature type="transmembrane region" description="Helical" evidence="13">
    <location>
        <begin position="514"/>
        <end position="535"/>
    </location>
</feature>
<keyword evidence="3" id="KW-1003">Cell membrane</keyword>
<dbReference type="PANTHER" id="PTHR12011:SF328">
    <property type="entry name" value="ADHESION G PROTEIN-COUPLED RECEPTOR E2"/>
    <property type="match status" value="1"/>
</dbReference>
<feature type="domain" description="GAIN-B" evidence="14">
    <location>
        <begin position="326"/>
        <end position="506"/>
    </location>
</feature>
<feature type="domain" description="G-protein coupled receptors family 2 profile 2" evidence="15">
    <location>
        <begin position="512"/>
        <end position="754"/>
    </location>
</feature>
<dbReference type="Gene3D" id="2.10.25.10">
    <property type="entry name" value="Laminin"/>
    <property type="match status" value="1"/>
</dbReference>
<evidence type="ECO:0000256" key="8">
    <source>
        <dbReference type="ARBA" id="ARBA00022837"/>
    </source>
</evidence>
<feature type="non-terminal residue" evidence="16">
    <location>
        <position position="1"/>
    </location>
</feature>
<dbReference type="GO" id="GO:0007166">
    <property type="term" value="P:cell surface receptor signaling pathway"/>
    <property type="evidence" value="ECO:0007669"/>
    <property type="project" value="InterPro"/>
</dbReference>
<dbReference type="FunFam" id="1.20.1070.10:FF:000054">
    <property type="entry name" value="Adhesion G protein-coupled receptor E3"/>
    <property type="match status" value="1"/>
</dbReference>
<evidence type="ECO:0000256" key="6">
    <source>
        <dbReference type="ARBA" id="ARBA00022729"/>
    </source>
</evidence>
<feature type="transmembrane region" description="Helical" evidence="13">
    <location>
        <begin position="702"/>
        <end position="724"/>
    </location>
</feature>
<feature type="transmembrane region" description="Helical" evidence="13">
    <location>
        <begin position="571"/>
        <end position="595"/>
    </location>
</feature>
<evidence type="ECO:0000256" key="4">
    <source>
        <dbReference type="ARBA" id="ARBA00022536"/>
    </source>
</evidence>
<keyword evidence="10 13" id="KW-0472">Membrane</keyword>
<dbReference type="InterPro" id="IPR000832">
    <property type="entry name" value="GPCR_2_secretin-like"/>
</dbReference>
<dbReference type="InterPro" id="IPR000203">
    <property type="entry name" value="GPS"/>
</dbReference>
<keyword evidence="4" id="KW-0245">EGF-like domain</keyword>
<dbReference type="GO" id="GO:0005886">
    <property type="term" value="C:plasma membrane"/>
    <property type="evidence" value="ECO:0007669"/>
    <property type="project" value="UniProtKB-SubCell"/>
</dbReference>
<evidence type="ECO:0008006" key="18">
    <source>
        <dbReference type="Google" id="ProtNLM"/>
    </source>
</evidence>
<feature type="transmembrane region" description="Helical" evidence="13">
    <location>
        <begin position="547"/>
        <end position="565"/>
    </location>
</feature>
<feature type="non-terminal residue" evidence="16">
    <location>
        <position position="792"/>
    </location>
</feature>
<dbReference type="GO" id="GO:0007189">
    <property type="term" value="P:adenylate cyclase-activating G protein-coupled receptor signaling pathway"/>
    <property type="evidence" value="ECO:0007669"/>
    <property type="project" value="TreeGrafter"/>
</dbReference>
<keyword evidence="17" id="KW-1185">Reference proteome</keyword>
<comment type="caution">
    <text evidence="16">The sequence shown here is derived from an EMBL/GenBank/DDBJ whole genome shotgun (WGS) entry which is preliminary data.</text>
</comment>
<dbReference type="Proteomes" id="UP000326062">
    <property type="component" value="Chromosome 1"/>
</dbReference>
<dbReference type="PRINTS" id="PR00249">
    <property type="entry name" value="GPCRSECRETIN"/>
</dbReference>
<dbReference type="PRINTS" id="PR01128">
    <property type="entry name" value="EMR1HORMONER"/>
</dbReference>
<dbReference type="PANTHER" id="PTHR12011">
    <property type="entry name" value="ADHESION G-PROTEIN COUPLED RECEPTOR"/>
    <property type="match status" value="1"/>
</dbReference>
<dbReference type="PROSITE" id="PS50261">
    <property type="entry name" value="G_PROTEIN_RECEP_F2_4"/>
    <property type="match status" value="1"/>
</dbReference>
<name>A0A5J5N5D4_MUNRE</name>
<dbReference type="InterPro" id="IPR046338">
    <property type="entry name" value="GAIN_dom_sf"/>
</dbReference>
<keyword evidence="7" id="KW-0677">Repeat</keyword>
<evidence type="ECO:0000256" key="11">
    <source>
        <dbReference type="ARBA" id="ARBA00023157"/>
    </source>
</evidence>
<dbReference type="AlphaFoldDB" id="A0A5J5N5D4"/>
<evidence type="ECO:0000259" key="15">
    <source>
        <dbReference type="PROSITE" id="PS50261"/>
    </source>
</evidence>
<dbReference type="Gene3D" id="1.20.1070.10">
    <property type="entry name" value="Rhodopsin 7-helix transmembrane proteins"/>
    <property type="match status" value="1"/>
</dbReference>
<evidence type="ECO:0000259" key="14">
    <source>
        <dbReference type="PROSITE" id="PS50221"/>
    </source>
</evidence>
<comment type="similarity">
    <text evidence="2">Belongs to the G-protein coupled receptor 2 family. Adhesion G-protein coupled receptor (ADGR) subfamily.</text>
</comment>
<feature type="transmembrane region" description="Helical" evidence="13">
    <location>
        <begin position="730"/>
        <end position="753"/>
    </location>
</feature>
<keyword evidence="12" id="KW-0325">Glycoprotein</keyword>
<evidence type="ECO:0000256" key="7">
    <source>
        <dbReference type="ARBA" id="ARBA00022737"/>
    </source>
</evidence>
<gene>
    <name evidence="16" type="ORF">FD755_002388</name>
</gene>
<feature type="transmembrane region" description="Helical" evidence="13">
    <location>
        <begin position="660"/>
        <end position="682"/>
    </location>
</feature>
<evidence type="ECO:0000256" key="9">
    <source>
        <dbReference type="ARBA" id="ARBA00022989"/>
    </source>
</evidence>
<dbReference type="GO" id="GO:0004930">
    <property type="term" value="F:G protein-coupled receptor activity"/>
    <property type="evidence" value="ECO:0007669"/>
    <property type="project" value="InterPro"/>
</dbReference>
<comment type="subcellular location">
    <subcellularLocation>
        <location evidence="1">Cell membrane</location>
        <topology evidence="1">Multi-pass membrane protein</topology>
    </subcellularLocation>
</comment>
<evidence type="ECO:0000256" key="13">
    <source>
        <dbReference type="SAM" id="Phobius"/>
    </source>
</evidence>
<evidence type="ECO:0000256" key="10">
    <source>
        <dbReference type="ARBA" id="ARBA00023136"/>
    </source>
</evidence>
<feature type="transmembrane region" description="Helical" evidence="13">
    <location>
        <begin position="622"/>
        <end position="640"/>
    </location>
</feature>
<dbReference type="SUPFAM" id="SSF81321">
    <property type="entry name" value="Family A G protein-coupled receptor-like"/>
    <property type="match status" value="1"/>
</dbReference>
<evidence type="ECO:0000256" key="1">
    <source>
        <dbReference type="ARBA" id="ARBA00004651"/>
    </source>
</evidence>
<dbReference type="Pfam" id="PF00002">
    <property type="entry name" value="7tm_2"/>
    <property type="match status" value="1"/>
</dbReference>
<evidence type="ECO:0000313" key="16">
    <source>
        <dbReference type="EMBL" id="KAB0387432.1"/>
    </source>
</evidence>
<dbReference type="EMBL" id="VCEB01000001">
    <property type="protein sequence ID" value="KAB0387432.1"/>
    <property type="molecule type" value="Genomic_DNA"/>
</dbReference>
<dbReference type="InterPro" id="IPR001740">
    <property type="entry name" value="GPCR_2_EMR1-like_rcpt"/>
</dbReference>
<reference evidence="16 17" key="1">
    <citation type="submission" date="2019-06" db="EMBL/GenBank/DDBJ databases">
        <title>Discovery of a novel chromosome fission-fusion reversal in muntjac.</title>
        <authorList>
            <person name="Mudd A.B."/>
            <person name="Bredeson J.V."/>
            <person name="Baum R."/>
            <person name="Hockemeyer D."/>
            <person name="Rokhsar D.S."/>
        </authorList>
    </citation>
    <scope>NUCLEOTIDE SEQUENCE [LARGE SCALE GENOMIC DNA]</scope>
    <source>
        <strain evidence="16">UCam_UCB_Mr</strain>
        <tissue evidence="16">Fibroblast cell line</tissue>
    </source>
</reference>
<dbReference type="InterPro" id="IPR057244">
    <property type="entry name" value="GAIN_B"/>
</dbReference>
<dbReference type="PROSITE" id="PS00650">
    <property type="entry name" value="G_PROTEIN_RECEP_F2_2"/>
    <property type="match status" value="1"/>
</dbReference>
<dbReference type="InterPro" id="IPR017981">
    <property type="entry name" value="GPCR_2-like_7TM"/>
</dbReference>
<accession>A0A5J5N5D4</accession>
<keyword evidence="8" id="KW-0106">Calcium</keyword>
<organism evidence="16 17">
    <name type="scientific">Muntiacus reevesi</name>
    <name type="common">Reeves' muntjac</name>
    <name type="synonym">Cervus reevesi</name>
    <dbReference type="NCBI Taxonomy" id="9886"/>
    <lineage>
        <taxon>Eukaryota</taxon>
        <taxon>Metazoa</taxon>
        <taxon>Chordata</taxon>
        <taxon>Craniata</taxon>
        <taxon>Vertebrata</taxon>
        <taxon>Euteleostomi</taxon>
        <taxon>Mammalia</taxon>
        <taxon>Eutheria</taxon>
        <taxon>Laurasiatheria</taxon>
        <taxon>Artiodactyla</taxon>
        <taxon>Ruminantia</taxon>
        <taxon>Pecora</taxon>
        <taxon>Cervidae</taxon>
        <taxon>Muntiacinae</taxon>
        <taxon>Muntiacus</taxon>
    </lineage>
</organism>
<dbReference type="FunFam" id="2.60.220.50:FF:000007">
    <property type="entry name" value="Adhesion G protein-coupled receptor E5"/>
    <property type="match status" value="1"/>
</dbReference>
<dbReference type="Pfam" id="PF01825">
    <property type="entry name" value="GPS"/>
    <property type="match status" value="1"/>
</dbReference>
<keyword evidence="9 13" id="KW-1133">Transmembrane helix</keyword>
<keyword evidence="6" id="KW-0732">Signal</keyword>
<proteinExistence type="inferred from homology"/>
<evidence type="ECO:0000256" key="12">
    <source>
        <dbReference type="ARBA" id="ARBA00023180"/>
    </source>
</evidence>
<protein>
    <recommendedName>
        <fullName evidence="18">Adhesion G protein-coupled receptor E2</fullName>
    </recommendedName>
</protein>